<feature type="chain" id="PRO_5015502541" description="WG repeat-containing protein" evidence="1">
    <location>
        <begin position="23"/>
        <end position="310"/>
    </location>
</feature>
<keyword evidence="3" id="KW-1185">Reference proteome</keyword>
<evidence type="ECO:0000256" key="1">
    <source>
        <dbReference type="SAM" id="SignalP"/>
    </source>
</evidence>
<dbReference type="AlphaFoldDB" id="A0A2U3N4D0"/>
<dbReference type="OrthoDB" id="6707400at2"/>
<organism evidence="2 3">
    <name type="scientific">Acinetobacter stercoris</name>
    <dbReference type="NCBI Taxonomy" id="2126983"/>
    <lineage>
        <taxon>Bacteria</taxon>
        <taxon>Pseudomonadati</taxon>
        <taxon>Pseudomonadota</taxon>
        <taxon>Gammaproteobacteria</taxon>
        <taxon>Moraxellales</taxon>
        <taxon>Moraxellaceae</taxon>
        <taxon>Acinetobacter</taxon>
    </lineage>
</organism>
<feature type="signal peptide" evidence="1">
    <location>
        <begin position="1"/>
        <end position="22"/>
    </location>
</feature>
<sequence length="310" mass="35688">MKKKVVIINALLLSLVTCFANAERLQVDDKQLDNLVKCDGVNTEYSNIDGYYTIPDFGCIYDGKNNKLGNAMVFLITSNLGEESISLKNINNIKEKYIYLIPFHYLVKNKNADVLYYEKDKYIYEVYVNNGRKWERKNDVIVNGNSVEVVNNIHDFMSKRSVLFTNAEAKVFQKYKFDVNKDGVIDFINVNKKGNGLSSISIIDGQTKHMLYENKEIFNPSFTECVYSSFDNISISKNNFTLEYTTCSDSSEIGHRYSTFKTEENKEPVLIQDNYLIYPQGELPPKYKPKKVNCMSNQIIRFSNYAGRCG</sequence>
<proteinExistence type="predicted"/>
<name>A0A2U3N4D0_9GAMM</name>
<evidence type="ECO:0000313" key="2">
    <source>
        <dbReference type="EMBL" id="SPL72540.1"/>
    </source>
</evidence>
<evidence type="ECO:0000313" key="3">
    <source>
        <dbReference type="Proteomes" id="UP000245974"/>
    </source>
</evidence>
<keyword evidence="1" id="KW-0732">Signal</keyword>
<evidence type="ECO:0008006" key="4">
    <source>
        <dbReference type="Google" id="ProtNLM"/>
    </source>
</evidence>
<protein>
    <recommendedName>
        <fullName evidence="4">WG repeat-containing protein</fullName>
    </recommendedName>
</protein>
<dbReference type="EMBL" id="OOGT01000337">
    <property type="protein sequence ID" value="SPL72540.1"/>
    <property type="molecule type" value="Genomic_DNA"/>
</dbReference>
<dbReference type="RefSeq" id="WP_121975917.1">
    <property type="nucleotide sequence ID" value="NZ_OOGT01000337.1"/>
</dbReference>
<dbReference type="InParanoid" id="A0A2U3N4D0"/>
<gene>
    <name evidence="2" type="ORF">KPC_3718</name>
</gene>
<dbReference type="Proteomes" id="UP000245974">
    <property type="component" value="Unassembled WGS sequence"/>
</dbReference>
<accession>A0A2U3N4D0</accession>
<reference evidence="3" key="1">
    <citation type="submission" date="2018-03" db="EMBL/GenBank/DDBJ databases">
        <authorList>
            <person name="Blom J."/>
        </authorList>
    </citation>
    <scope>NUCLEOTIDE SEQUENCE [LARGE SCALE GENOMIC DNA]</scope>
    <source>
        <strain evidence="3">KPC-SM-21</strain>
    </source>
</reference>